<evidence type="ECO:0000313" key="3">
    <source>
        <dbReference type="EMBL" id="KAG2629161.1"/>
    </source>
</evidence>
<dbReference type="AlphaFoldDB" id="A0A8T0UXW8"/>
<name>A0A8T0UXW8_PANVG</name>
<comment type="caution">
    <text evidence="3">The sequence shown here is derived from an EMBL/GenBank/DDBJ whole genome shotgun (WGS) entry which is preliminary data.</text>
</comment>
<sequence length="253" mass="27936">LYIIPLTLVLASCKFRCVSPFSSSCSLHLQLQIAQAAALHVPLPFTPLWSPASVLHFLVALTLSMVALLPNMYTCLSAFIMKSLPSLVSAVVTPKCLFVLSNIIVVFLVSESKLSHDNIAAREESVLHGCQKQEVLVTEALLPASPENTNQGLERRMVMGVGEEQYAADVNEVVKMDRCEDEVIHSGLYQVDEVQEEVEELVSAGVGQDCSAEEELEERGLPPADELKQRVEDFIARFNMERQLEAQMLLCCC</sequence>
<reference evidence="3" key="1">
    <citation type="submission" date="2020-05" db="EMBL/GenBank/DDBJ databases">
        <title>WGS assembly of Panicum virgatum.</title>
        <authorList>
            <person name="Lovell J.T."/>
            <person name="Jenkins J."/>
            <person name="Shu S."/>
            <person name="Juenger T.E."/>
            <person name="Schmutz J."/>
        </authorList>
    </citation>
    <scope>NUCLEOTIDE SEQUENCE</scope>
    <source>
        <strain evidence="3">AP13</strain>
    </source>
</reference>
<feature type="domain" description="DUF4408" evidence="2">
    <location>
        <begin position="86"/>
        <end position="114"/>
    </location>
</feature>
<dbReference type="PANTHER" id="PTHR35762:SF8">
    <property type="entry name" value="EXPRESSED PROTEIN"/>
    <property type="match status" value="1"/>
</dbReference>
<feature type="transmembrane region" description="Helical" evidence="1">
    <location>
        <begin position="54"/>
        <end position="80"/>
    </location>
</feature>
<keyword evidence="1" id="KW-0472">Membrane</keyword>
<accession>A0A8T0UXW8</accession>
<evidence type="ECO:0000256" key="1">
    <source>
        <dbReference type="SAM" id="Phobius"/>
    </source>
</evidence>
<keyword evidence="4" id="KW-1185">Reference proteome</keyword>
<dbReference type="Proteomes" id="UP000823388">
    <property type="component" value="Chromosome 3K"/>
</dbReference>
<evidence type="ECO:0000259" key="2">
    <source>
        <dbReference type="Pfam" id="PF14364"/>
    </source>
</evidence>
<dbReference type="PANTHER" id="PTHR35762">
    <property type="entry name" value="TRANSMEMBRANE PROTEIN"/>
    <property type="match status" value="1"/>
</dbReference>
<dbReference type="Pfam" id="PF14364">
    <property type="entry name" value="DUF4408"/>
    <property type="match status" value="1"/>
</dbReference>
<keyword evidence="1" id="KW-0812">Transmembrane</keyword>
<protein>
    <recommendedName>
        <fullName evidence="2">DUF4408 domain-containing protein</fullName>
    </recommendedName>
</protein>
<feature type="transmembrane region" description="Helical" evidence="1">
    <location>
        <begin position="87"/>
        <end position="109"/>
    </location>
</feature>
<gene>
    <name evidence="3" type="ORF">PVAP13_3KG405301</name>
</gene>
<organism evidence="3 4">
    <name type="scientific">Panicum virgatum</name>
    <name type="common">Blackwell switchgrass</name>
    <dbReference type="NCBI Taxonomy" id="38727"/>
    <lineage>
        <taxon>Eukaryota</taxon>
        <taxon>Viridiplantae</taxon>
        <taxon>Streptophyta</taxon>
        <taxon>Embryophyta</taxon>
        <taxon>Tracheophyta</taxon>
        <taxon>Spermatophyta</taxon>
        <taxon>Magnoliopsida</taxon>
        <taxon>Liliopsida</taxon>
        <taxon>Poales</taxon>
        <taxon>Poaceae</taxon>
        <taxon>PACMAD clade</taxon>
        <taxon>Panicoideae</taxon>
        <taxon>Panicodae</taxon>
        <taxon>Paniceae</taxon>
        <taxon>Panicinae</taxon>
        <taxon>Panicum</taxon>
        <taxon>Panicum sect. Hiantes</taxon>
    </lineage>
</organism>
<dbReference type="EMBL" id="CM029041">
    <property type="protein sequence ID" value="KAG2629161.1"/>
    <property type="molecule type" value="Genomic_DNA"/>
</dbReference>
<keyword evidence="1" id="KW-1133">Transmembrane helix</keyword>
<feature type="non-terminal residue" evidence="3">
    <location>
        <position position="1"/>
    </location>
</feature>
<evidence type="ECO:0000313" key="4">
    <source>
        <dbReference type="Proteomes" id="UP000823388"/>
    </source>
</evidence>
<dbReference type="InterPro" id="IPR025520">
    <property type="entry name" value="DUF4408"/>
</dbReference>
<proteinExistence type="predicted"/>